<reference evidence="2 3" key="1">
    <citation type="submission" date="2015-01" db="EMBL/GenBank/DDBJ databases">
        <title>Draft genome of the acidophilic iron oxidizer Acidithrix ferrooxidans strain Py-F3.</title>
        <authorList>
            <person name="Poehlein A."/>
            <person name="Eisen S."/>
            <person name="Schloemann M."/>
            <person name="Johnson B.D."/>
            <person name="Daniel R."/>
            <person name="Muehling M."/>
        </authorList>
    </citation>
    <scope>NUCLEOTIDE SEQUENCE [LARGE SCALE GENOMIC DNA]</scope>
    <source>
        <strain evidence="2 3">Py-F3</strain>
    </source>
</reference>
<dbReference type="RefSeq" id="WP_052603936.1">
    <property type="nucleotide sequence ID" value="NZ_JXYS01000001.1"/>
</dbReference>
<keyword evidence="1" id="KW-1133">Transmembrane helix</keyword>
<gene>
    <name evidence="2" type="ORF">AXFE_00970</name>
</gene>
<evidence type="ECO:0000256" key="1">
    <source>
        <dbReference type="SAM" id="Phobius"/>
    </source>
</evidence>
<dbReference type="Proteomes" id="UP000032360">
    <property type="component" value="Unassembled WGS sequence"/>
</dbReference>
<dbReference type="AlphaFoldDB" id="A0A0D8HM31"/>
<dbReference type="STRING" id="1280514.AXFE_00970"/>
<protein>
    <submittedName>
        <fullName evidence="2">YGGT family protein</fullName>
    </submittedName>
</protein>
<comment type="caution">
    <text evidence="2">The sequence shown here is derived from an EMBL/GenBank/DDBJ whole genome shotgun (WGS) entry which is preliminary data.</text>
</comment>
<dbReference type="Pfam" id="PF02325">
    <property type="entry name" value="CCB3_YggT"/>
    <property type="match status" value="1"/>
</dbReference>
<dbReference type="OrthoDB" id="3216131at2"/>
<keyword evidence="1" id="KW-0812">Transmembrane</keyword>
<sequence length="90" mass="10196">MRILQEILYRGLEVYVLIIIGQILLSFFPTQPGSPLYRVNIYLRRATDPVYLPLRRIIPPVAFGSAALDLSPLIILLVIQILMRIVNPGP</sequence>
<evidence type="ECO:0000313" key="3">
    <source>
        <dbReference type="Proteomes" id="UP000032360"/>
    </source>
</evidence>
<dbReference type="EMBL" id="JXYS01000001">
    <property type="protein sequence ID" value="KJF19060.1"/>
    <property type="molecule type" value="Genomic_DNA"/>
</dbReference>
<accession>A0A0D8HM31</accession>
<proteinExistence type="predicted"/>
<feature type="transmembrane region" description="Helical" evidence="1">
    <location>
        <begin position="57"/>
        <end position="79"/>
    </location>
</feature>
<feature type="transmembrane region" description="Helical" evidence="1">
    <location>
        <begin position="7"/>
        <end position="28"/>
    </location>
</feature>
<keyword evidence="1" id="KW-0472">Membrane</keyword>
<dbReference type="GO" id="GO:0016020">
    <property type="term" value="C:membrane"/>
    <property type="evidence" value="ECO:0007669"/>
    <property type="project" value="InterPro"/>
</dbReference>
<name>A0A0D8HM31_9ACTN</name>
<dbReference type="InterPro" id="IPR003425">
    <property type="entry name" value="CCB3/YggT"/>
</dbReference>
<keyword evidence="3" id="KW-1185">Reference proteome</keyword>
<evidence type="ECO:0000313" key="2">
    <source>
        <dbReference type="EMBL" id="KJF19060.1"/>
    </source>
</evidence>
<organism evidence="2 3">
    <name type="scientific">Acidithrix ferrooxidans</name>
    <dbReference type="NCBI Taxonomy" id="1280514"/>
    <lineage>
        <taxon>Bacteria</taxon>
        <taxon>Bacillati</taxon>
        <taxon>Actinomycetota</taxon>
        <taxon>Acidimicrobiia</taxon>
        <taxon>Acidimicrobiales</taxon>
        <taxon>Acidimicrobiaceae</taxon>
        <taxon>Acidithrix</taxon>
    </lineage>
</organism>